<dbReference type="AlphaFoldDB" id="A0A1G2HYF6"/>
<dbReference type="EMBL" id="MHOQ01000009">
    <property type="protein sequence ID" value="OGZ67230.1"/>
    <property type="molecule type" value="Genomic_DNA"/>
</dbReference>
<accession>A0A1G2HYF6</accession>
<keyword evidence="1" id="KW-0812">Transmembrane</keyword>
<comment type="caution">
    <text evidence="2">The sequence shown here is derived from an EMBL/GenBank/DDBJ whole genome shotgun (WGS) entry which is preliminary data.</text>
</comment>
<feature type="transmembrane region" description="Helical" evidence="1">
    <location>
        <begin position="83"/>
        <end position="108"/>
    </location>
</feature>
<keyword evidence="1" id="KW-1133">Transmembrane helix</keyword>
<proteinExistence type="predicted"/>
<sequence>MNKKLVLFFALSILLVLPVLSLAIAFAPQPGSGAVNIQSLISGIISILWWIFLGIIVIMFIIAGILFLTAQGSEDQLGKAKKAVIWGGVGVFVAILGYSAFITIQSFLL</sequence>
<organism evidence="2 3">
    <name type="scientific">Candidatus Staskawiczbacteria bacterium RIFCSPHIGHO2_02_FULL_33_16</name>
    <dbReference type="NCBI Taxonomy" id="1802204"/>
    <lineage>
        <taxon>Bacteria</taxon>
        <taxon>Candidatus Staskawicziibacteriota</taxon>
    </lineage>
</organism>
<evidence type="ECO:0000313" key="2">
    <source>
        <dbReference type="EMBL" id="OGZ67230.1"/>
    </source>
</evidence>
<feature type="transmembrane region" description="Helical" evidence="1">
    <location>
        <begin position="47"/>
        <end position="71"/>
    </location>
</feature>
<dbReference type="Proteomes" id="UP000179183">
    <property type="component" value="Unassembled WGS sequence"/>
</dbReference>
<evidence type="ECO:0000256" key="1">
    <source>
        <dbReference type="SAM" id="Phobius"/>
    </source>
</evidence>
<reference evidence="2 3" key="1">
    <citation type="journal article" date="2016" name="Nat. Commun.">
        <title>Thousands of microbial genomes shed light on interconnected biogeochemical processes in an aquifer system.</title>
        <authorList>
            <person name="Anantharaman K."/>
            <person name="Brown C.T."/>
            <person name="Hug L.A."/>
            <person name="Sharon I."/>
            <person name="Castelle C.J."/>
            <person name="Probst A.J."/>
            <person name="Thomas B.C."/>
            <person name="Singh A."/>
            <person name="Wilkins M.J."/>
            <person name="Karaoz U."/>
            <person name="Brodie E.L."/>
            <person name="Williams K.H."/>
            <person name="Hubbard S.S."/>
            <person name="Banfield J.F."/>
        </authorList>
    </citation>
    <scope>NUCLEOTIDE SEQUENCE [LARGE SCALE GENOMIC DNA]</scope>
</reference>
<gene>
    <name evidence="2" type="ORF">A3D34_00385</name>
</gene>
<name>A0A1G2HYF6_9BACT</name>
<keyword evidence="1" id="KW-0472">Membrane</keyword>
<evidence type="ECO:0000313" key="3">
    <source>
        <dbReference type="Proteomes" id="UP000179183"/>
    </source>
</evidence>
<protein>
    <submittedName>
        <fullName evidence="2">Uncharacterized protein</fullName>
    </submittedName>
</protein>